<dbReference type="OrthoDB" id="1872379at2759"/>
<dbReference type="STRING" id="5217.A0A4Q1BLN9"/>
<dbReference type="InterPro" id="IPR052769">
    <property type="entry name" value="TPR_domain_protein"/>
</dbReference>
<feature type="compositionally biased region" description="Acidic residues" evidence="1">
    <location>
        <begin position="75"/>
        <end position="105"/>
    </location>
</feature>
<evidence type="ECO:0000313" key="3">
    <source>
        <dbReference type="Proteomes" id="UP000289152"/>
    </source>
</evidence>
<organism evidence="2 3">
    <name type="scientific">Tremella mesenterica</name>
    <name type="common">Jelly fungus</name>
    <dbReference type="NCBI Taxonomy" id="5217"/>
    <lineage>
        <taxon>Eukaryota</taxon>
        <taxon>Fungi</taxon>
        <taxon>Dikarya</taxon>
        <taxon>Basidiomycota</taxon>
        <taxon>Agaricomycotina</taxon>
        <taxon>Tremellomycetes</taxon>
        <taxon>Tremellales</taxon>
        <taxon>Tremellaceae</taxon>
        <taxon>Tremella</taxon>
    </lineage>
</organism>
<dbReference type="Proteomes" id="UP000289152">
    <property type="component" value="Unassembled WGS sequence"/>
</dbReference>
<dbReference type="SMART" id="SM00028">
    <property type="entry name" value="TPR"/>
    <property type="match status" value="2"/>
</dbReference>
<dbReference type="SUPFAM" id="SSF48452">
    <property type="entry name" value="TPR-like"/>
    <property type="match status" value="1"/>
</dbReference>
<accession>A0A4Q1BLN9</accession>
<evidence type="ECO:0000313" key="2">
    <source>
        <dbReference type="EMBL" id="RXK38711.1"/>
    </source>
</evidence>
<comment type="caution">
    <text evidence="2">The sequence shown here is derived from an EMBL/GenBank/DDBJ whole genome shotgun (WGS) entry which is preliminary data.</text>
</comment>
<dbReference type="EMBL" id="SDIL01000043">
    <property type="protein sequence ID" value="RXK38711.1"/>
    <property type="molecule type" value="Genomic_DNA"/>
</dbReference>
<gene>
    <name evidence="2" type="ORF">M231_04021</name>
</gene>
<dbReference type="AlphaFoldDB" id="A0A4Q1BLN9"/>
<dbReference type="InParanoid" id="A0A4Q1BLN9"/>
<reference evidence="2 3" key="1">
    <citation type="submission" date="2016-06" db="EMBL/GenBank/DDBJ databases">
        <title>Evolution of pathogenesis and genome organization in the Tremellales.</title>
        <authorList>
            <person name="Cuomo C."/>
            <person name="Litvintseva A."/>
            <person name="Heitman J."/>
            <person name="Chen Y."/>
            <person name="Sun S."/>
            <person name="Springer D."/>
            <person name="Dromer F."/>
            <person name="Young S."/>
            <person name="Zeng Q."/>
            <person name="Chapman S."/>
            <person name="Gujja S."/>
            <person name="Saif S."/>
            <person name="Birren B."/>
        </authorList>
    </citation>
    <scope>NUCLEOTIDE SEQUENCE [LARGE SCALE GENOMIC DNA]</scope>
    <source>
        <strain evidence="2 3">ATCC 28783</strain>
    </source>
</reference>
<feature type="region of interest" description="Disordered" evidence="1">
    <location>
        <begin position="32"/>
        <end position="106"/>
    </location>
</feature>
<dbReference type="VEuPathDB" id="FungiDB:TREMEDRAFT_32709"/>
<feature type="compositionally biased region" description="Basic and acidic residues" evidence="1">
    <location>
        <begin position="53"/>
        <end position="74"/>
    </location>
</feature>
<name>A0A4Q1BLN9_TREME</name>
<proteinExistence type="predicted"/>
<evidence type="ECO:0000256" key="1">
    <source>
        <dbReference type="SAM" id="MobiDB-lite"/>
    </source>
</evidence>
<dbReference type="PANTHER" id="PTHR46014:SF1">
    <property type="entry name" value="TETRATRICOPEPTIDE REPEAT PROTEIN 1"/>
    <property type="match status" value="1"/>
</dbReference>
<sequence>MTKDQPDFSDLEYFNDARFQPPAWAQEHFPIAGRNGWKNGESSKTALASGSGESKDPPGLPRDKDKRHQTNDDTLKDEEDEENGVEDDEEVWEDAREEVDVDPDNAEFTTEQLSDLLNKAITHKNRGNTHFTSHPPAHQSALEAYTAALDLLPSVPPPPSRKGKSPEVDIGPIQDGADSMDNTGGAKIHEVDEVEADMIEREAHEGVGMREKREKERRERKDREDVEKDIRECTKACWGNKAACYIALNDDKAAVEACTKALEIDPTYLKALQRRAGANERIGSWSSLTSAQEDYTQLISLLPPNSPLLPAIRKSLARLPESIRLQQEKEKDEMLSKLKELGNGILGKFGMSTDMFKFEQQPGGGYNLSFGK</sequence>
<dbReference type="Gene3D" id="1.25.40.10">
    <property type="entry name" value="Tetratricopeptide repeat domain"/>
    <property type="match status" value="1"/>
</dbReference>
<feature type="compositionally biased region" description="Polar residues" evidence="1">
    <location>
        <begin position="40"/>
        <end position="52"/>
    </location>
</feature>
<dbReference type="InterPro" id="IPR011990">
    <property type="entry name" value="TPR-like_helical_dom_sf"/>
</dbReference>
<dbReference type="PANTHER" id="PTHR46014">
    <property type="entry name" value="TETRATRICOPEPTIDE REPEAT PROTEIN 1"/>
    <property type="match status" value="1"/>
</dbReference>
<protein>
    <submittedName>
        <fullName evidence="2">Uncharacterized protein</fullName>
    </submittedName>
</protein>
<dbReference type="InterPro" id="IPR019734">
    <property type="entry name" value="TPR_rpt"/>
</dbReference>
<dbReference type="Pfam" id="PF00515">
    <property type="entry name" value="TPR_1"/>
    <property type="match status" value="1"/>
</dbReference>
<keyword evidence="3" id="KW-1185">Reference proteome</keyword>